<dbReference type="SUPFAM" id="SSF53850">
    <property type="entry name" value="Periplasmic binding protein-like II"/>
    <property type="match status" value="1"/>
</dbReference>
<dbReference type="Pfam" id="PF00497">
    <property type="entry name" value="SBP_bac_3"/>
    <property type="match status" value="1"/>
</dbReference>
<dbReference type="Gene3D" id="3.40.190.10">
    <property type="entry name" value="Periplasmic binding protein-like II"/>
    <property type="match status" value="2"/>
</dbReference>
<reference evidence="4" key="1">
    <citation type="submission" date="2023-08" db="EMBL/GenBank/DDBJ databases">
        <title>WGS of Aeromonas isolates.</title>
        <authorList>
            <person name="Lee H."/>
        </authorList>
    </citation>
    <scope>NUCLEOTIDE SEQUENCE</scope>
    <source>
        <strain evidence="4">SL22</strain>
    </source>
</reference>
<dbReference type="AlphaFoldDB" id="A0AAW7I2F8"/>
<keyword evidence="2" id="KW-0732">Signal</keyword>
<dbReference type="EMBL" id="JAOPLV010000004">
    <property type="protein sequence ID" value="MDM5140316.1"/>
    <property type="molecule type" value="Genomic_DNA"/>
</dbReference>
<comment type="caution">
    <text evidence="4">The sequence shown here is derived from an EMBL/GenBank/DDBJ whole genome shotgun (WGS) entry which is preliminary data.</text>
</comment>
<sequence length="186" mass="20813">MTEAGLQLGKYDAIISSMNITDERRQKVDFSQVYYMMQNRFVGRSDKAATFADDPAHFKGKVIAVQEGTPQDNFITARYGEVAKIKRYVNVQSPMLDLQSGRADYTFGNMVQLKVGFLDKEMGKQFAFVGPQFNGTQDKTLGEGVAVALRKNDAKLKGQFDAAIDSVKADGTFDQLLRKYQLEDLL</sequence>
<evidence type="ECO:0000313" key="4">
    <source>
        <dbReference type="EMBL" id="MDM5140316.1"/>
    </source>
</evidence>
<evidence type="ECO:0000313" key="5">
    <source>
        <dbReference type="Proteomes" id="UP001168216"/>
    </source>
</evidence>
<proteinExistence type="inferred from homology"/>
<dbReference type="InterPro" id="IPR001638">
    <property type="entry name" value="Solute-binding_3/MltF_N"/>
</dbReference>
<feature type="domain" description="Solute-binding protein family 3/N-terminal" evidence="3">
    <location>
        <begin position="1"/>
        <end position="184"/>
    </location>
</feature>
<dbReference type="PANTHER" id="PTHR35936">
    <property type="entry name" value="MEMBRANE-BOUND LYTIC MUREIN TRANSGLYCOSYLASE F"/>
    <property type="match status" value="1"/>
</dbReference>
<protein>
    <submittedName>
        <fullName evidence="4">Transporter substrate-binding domain-containing protein</fullName>
    </submittedName>
</protein>
<dbReference type="PANTHER" id="PTHR35936:SF17">
    <property type="entry name" value="ARGININE-BINDING EXTRACELLULAR PROTEIN ARTP"/>
    <property type="match status" value="1"/>
</dbReference>
<evidence type="ECO:0000256" key="1">
    <source>
        <dbReference type="ARBA" id="ARBA00010333"/>
    </source>
</evidence>
<gene>
    <name evidence="4" type="ORF">OB959_10970</name>
</gene>
<dbReference type="RefSeq" id="WP_290021958.1">
    <property type="nucleotide sequence ID" value="NZ_JAOPLV010000004.1"/>
</dbReference>
<name>A0AAW7I2F8_9GAMM</name>
<dbReference type="Proteomes" id="UP001168216">
    <property type="component" value="Unassembled WGS sequence"/>
</dbReference>
<dbReference type="SMART" id="SM00062">
    <property type="entry name" value="PBPb"/>
    <property type="match status" value="1"/>
</dbReference>
<evidence type="ECO:0000256" key="2">
    <source>
        <dbReference type="ARBA" id="ARBA00022729"/>
    </source>
</evidence>
<organism evidence="4 5">
    <name type="scientific">Aeromonas bestiarum</name>
    <dbReference type="NCBI Taxonomy" id="105751"/>
    <lineage>
        <taxon>Bacteria</taxon>
        <taxon>Pseudomonadati</taxon>
        <taxon>Pseudomonadota</taxon>
        <taxon>Gammaproteobacteria</taxon>
        <taxon>Aeromonadales</taxon>
        <taxon>Aeromonadaceae</taxon>
        <taxon>Aeromonas</taxon>
    </lineage>
</organism>
<accession>A0AAW7I2F8</accession>
<evidence type="ECO:0000259" key="3">
    <source>
        <dbReference type="SMART" id="SM00062"/>
    </source>
</evidence>
<comment type="similarity">
    <text evidence="1">Belongs to the bacterial solute-binding protein 3 family.</text>
</comment>